<dbReference type="EMBL" id="PYAA01000008">
    <property type="protein sequence ID" value="RAO04278.1"/>
    <property type="molecule type" value="Genomic_DNA"/>
</dbReference>
<evidence type="ECO:0000313" key="2">
    <source>
        <dbReference type="EMBL" id="RAO25265.1"/>
    </source>
</evidence>
<dbReference type="Gene3D" id="2.60.120.620">
    <property type="entry name" value="q2cbj1_9rhob like domain"/>
    <property type="match status" value="1"/>
</dbReference>
<evidence type="ECO:0000313" key="1">
    <source>
        <dbReference type="EMBL" id="RAO04278.1"/>
    </source>
</evidence>
<protein>
    <submittedName>
        <fullName evidence="1">Histidine decarboxylase</fullName>
    </submittedName>
</protein>
<sequence length="233" mass="26249">MSTLADGYDIIDLPPISREVLDSYDNLPLDVYMGNQTRYKRFSQYKLDHTSDAWSFELLAHRAYSQSRQHNTVAGGILREYEPLQADFLPYVHAVAASLPLDRSESWQVNVHQNRSRATEAKPGLVTPEGVHRDGHEYVGILVFNRHNVAGGEMRLWKALDSSEPFWRGTVQPGQAALLDDRAVAHDVTDLHPATPGQEGHRDIIIAAFSRWSRGKYGEEYEQAVLDSEPLAP</sequence>
<comment type="caution">
    <text evidence="1">The sequence shown here is derived from an EMBL/GenBank/DDBJ whole genome shotgun (WGS) entry which is preliminary data.</text>
</comment>
<proteinExistence type="predicted"/>
<organism evidence="1 3">
    <name type="scientific">Micromonospora noduli</name>
    <dbReference type="NCBI Taxonomy" id="709876"/>
    <lineage>
        <taxon>Bacteria</taxon>
        <taxon>Bacillati</taxon>
        <taxon>Actinomycetota</taxon>
        <taxon>Actinomycetes</taxon>
        <taxon>Micromonosporales</taxon>
        <taxon>Micromonosporaceae</taxon>
        <taxon>Micromonospora</taxon>
    </lineage>
</organism>
<dbReference type="Proteomes" id="UP000249045">
    <property type="component" value="Unassembled WGS sequence"/>
</dbReference>
<evidence type="ECO:0000313" key="3">
    <source>
        <dbReference type="Proteomes" id="UP000248966"/>
    </source>
</evidence>
<accession>A0A328NC07</accession>
<dbReference type="Pfam" id="PF10014">
    <property type="entry name" value="2OG-Fe_Oxy_2"/>
    <property type="match status" value="1"/>
</dbReference>
<evidence type="ECO:0000313" key="4">
    <source>
        <dbReference type="Proteomes" id="UP000249045"/>
    </source>
</evidence>
<dbReference type="RefSeq" id="WP_112583133.1">
    <property type="nucleotide sequence ID" value="NZ_JBFAQI010000017.1"/>
</dbReference>
<keyword evidence="4" id="KW-1185">Reference proteome</keyword>
<dbReference type="Proteomes" id="UP000248966">
    <property type="component" value="Unassembled WGS sequence"/>
</dbReference>
<dbReference type="AlphaFoldDB" id="A0A328NC07"/>
<name>A0A328NC07_9ACTN</name>
<gene>
    <name evidence="1" type="ORF">LAH08_01626</name>
    <name evidence="2" type="ORF">MED15_01028</name>
</gene>
<reference evidence="3 4" key="1">
    <citation type="submission" date="2018-03" db="EMBL/GenBank/DDBJ databases">
        <title>Defining the species Micromonospora saelicesensis and Micromonospora noduli under the framework of genomics.</title>
        <authorList>
            <person name="Riesco R."/>
            <person name="Trujillo M.E."/>
        </authorList>
    </citation>
    <scope>NUCLEOTIDE SEQUENCE [LARGE SCALE GENOMIC DNA]</scope>
    <source>
        <strain evidence="1 3">LAH08</strain>
        <strain evidence="2 4">MED15</strain>
    </source>
</reference>
<dbReference type="EMBL" id="PYAC01000001">
    <property type="protein sequence ID" value="RAO25265.1"/>
    <property type="molecule type" value="Genomic_DNA"/>
</dbReference>
<dbReference type="InterPro" id="IPR018724">
    <property type="entry name" value="2OG-Fe_dioxygenase"/>
</dbReference>
<dbReference type="GO" id="GO:0051213">
    <property type="term" value="F:dioxygenase activity"/>
    <property type="evidence" value="ECO:0007669"/>
    <property type="project" value="InterPro"/>
</dbReference>